<dbReference type="Proteomes" id="UP001177670">
    <property type="component" value="Unassembled WGS sequence"/>
</dbReference>
<keyword evidence="3" id="KW-1185">Reference proteome</keyword>
<dbReference type="Pfam" id="PF23055">
    <property type="entry name" value="DUF7041"/>
    <property type="match status" value="1"/>
</dbReference>
<protein>
    <recommendedName>
        <fullName evidence="1">DUF7041 domain-containing protein</fullName>
    </recommendedName>
</protein>
<dbReference type="AlphaFoldDB" id="A0AA40GG21"/>
<dbReference type="EMBL" id="JAHYIQ010000001">
    <property type="protein sequence ID" value="KAK1137176.1"/>
    <property type="molecule type" value="Genomic_DNA"/>
</dbReference>
<evidence type="ECO:0000259" key="1">
    <source>
        <dbReference type="Pfam" id="PF23055"/>
    </source>
</evidence>
<reference evidence="2" key="1">
    <citation type="submission" date="2021-10" db="EMBL/GenBank/DDBJ databases">
        <title>Melipona bicolor Genome sequencing and assembly.</title>
        <authorList>
            <person name="Araujo N.S."/>
            <person name="Arias M.C."/>
        </authorList>
    </citation>
    <scope>NUCLEOTIDE SEQUENCE</scope>
    <source>
        <strain evidence="2">USP_2M_L1-L4_2017</strain>
        <tissue evidence="2">Whole body</tissue>
    </source>
</reference>
<gene>
    <name evidence="2" type="ORF">K0M31_001700</name>
</gene>
<dbReference type="InterPro" id="IPR055469">
    <property type="entry name" value="DUF7041"/>
</dbReference>
<feature type="domain" description="DUF7041" evidence="1">
    <location>
        <begin position="38"/>
        <end position="73"/>
    </location>
</feature>
<proteinExistence type="predicted"/>
<name>A0AA40GG21_9HYME</name>
<accession>A0AA40GG21</accession>
<evidence type="ECO:0000313" key="3">
    <source>
        <dbReference type="Proteomes" id="UP001177670"/>
    </source>
</evidence>
<organism evidence="2 3">
    <name type="scientific">Melipona bicolor</name>
    <dbReference type="NCBI Taxonomy" id="60889"/>
    <lineage>
        <taxon>Eukaryota</taxon>
        <taxon>Metazoa</taxon>
        <taxon>Ecdysozoa</taxon>
        <taxon>Arthropoda</taxon>
        <taxon>Hexapoda</taxon>
        <taxon>Insecta</taxon>
        <taxon>Pterygota</taxon>
        <taxon>Neoptera</taxon>
        <taxon>Endopterygota</taxon>
        <taxon>Hymenoptera</taxon>
        <taxon>Apocrita</taxon>
        <taxon>Aculeata</taxon>
        <taxon>Apoidea</taxon>
        <taxon>Anthophila</taxon>
        <taxon>Apidae</taxon>
        <taxon>Melipona</taxon>
    </lineage>
</organism>
<comment type="caution">
    <text evidence="2">The sequence shown here is derived from an EMBL/GenBank/DDBJ whole genome shotgun (WGS) entry which is preliminary data.</text>
</comment>
<sequence>MAMPRSPIRAQRTPQTEEAHIAPEAEATTISAVVPQYLPPFNKENPKFWFLQVEAALRTSKINSDSSRFNYIILPSARLALTREYRRSTSCFEQIRDAQK</sequence>
<evidence type="ECO:0000313" key="2">
    <source>
        <dbReference type="EMBL" id="KAK1137176.1"/>
    </source>
</evidence>